<name>A0A067LVJ7_BOTB1</name>
<dbReference type="STRING" id="930990.A0A067LVJ7"/>
<dbReference type="HOGENOM" id="CLU_1880311_0_0_1"/>
<reference evidence="2" key="1">
    <citation type="journal article" date="2014" name="Proc. Natl. Acad. Sci. U.S.A.">
        <title>Extensive sampling of basidiomycete genomes demonstrates inadequacy of the white-rot/brown-rot paradigm for wood decay fungi.</title>
        <authorList>
            <person name="Riley R."/>
            <person name="Salamov A.A."/>
            <person name="Brown D.W."/>
            <person name="Nagy L.G."/>
            <person name="Floudas D."/>
            <person name="Held B.W."/>
            <person name="Levasseur A."/>
            <person name="Lombard V."/>
            <person name="Morin E."/>
            <person name="Otillar R."/>
            <person name="Lindquist E.A."/>
            <person name="Sun H."/>
            <person name="LaButti K.M."/>
            <person name="Schmutz J."/>
            <person name="Jabbour D."/>
            <person name="Luo H."/>
            <person name="Baker S.E."/>
            <person name="Pisabarro A.G."/>
            <person name="Walton J.D."/>
            <person name="Blanchette R.A."/>
            <person name="Henrissat B."/>
            <person name="Martin F."/>
            <person name="Cullen D."/>
            <person name="Hibbett D.S."/>
            <person name="Grigoriev I.V."/>
        </authorList>
    </citation>
    <scope>NUCLEOTIDE SEQUENCE [LARGE SCALE GENOMIC DNA]</scope>
    <source>
        <strain evidence="2">FD-172 SS1</strain>
    </source>
</reference>
<evidence type="ECO:0000313" key="2">
    <source>
        <dbReference type="Proteomes" id="UP000027195"/>
    </source>
</evidence>
<dbReference type="PANTHER" id="PTHR37827:SF1">
    <property type="entry name" value="HNH DOMAIN-CONTAINING PROTEIN"/>
    <property type="match status" value="1"/>
</dbReference>
<organism evidence="1 2">
    <name type="scientific">Botryobasidium botryosum (strain FD-172 SS1)</name>
    <dbReference type="NCBI Taxonomy" id="930990"/>
    <lineage>
        <taxon>Eukaryota</taxon>
        <taxon>Fungi</taxon>
        <taxon>Dikarya</taxon>
        <taxon>Basidiomycota</taxon>
        <taxon>Agaricomycotina</taxon>
        <taxon>Agaricomycetes</taxon>
        <taxon>Cantharellales</taxon>
        <taxon>Botryobasidiaceae</taxon>
        <taxon>Botryobasidium</taxon>
    </lineage>
</organism>
<accession>A0A067LVJ7</accession>
<feature type="non-terminal residue" evidence="1">
    <location>
        <position position="1"/>
    </location>
</feature>
<protein>
    <submittedName>
        <fullName evidence="1">Uncharacterized protein</fullName>
    </submittedName>
</protein>
<dbReference type="PANTHER" id="PTHR37827">
    <property type="entry name" value="TUDOR DOMAIN-CONTAINING PROTEIN"/>
    <property type="match status" value="1"/>
</dbReference>
<keyword evidence="2" id="KW-1185">Reference proteome</keyword>
<dbReference type="Proteomes" id="UP000027195">
    <property type="component" value="Unassembled WGS sequence"/>
</dbReference>
<evidence type="ECO:0000313" key="1">
    <source>
        <dbReference type="EMBL" id="KDQ06295.1"/>
    </source>
</evidence>
<dbReference type="OrthoDB" id="4850648at2759"/>
<gene>
    <name evidence="1" type="ORF">BOTBODRAFT_121711</name>
</gene>
<proteinExistence type="predicted"/>
<dbReference type="InParanoid" id="A0A067LVJ7"/>
<dbReference type="EMBL" id="KL198144">
    <property type="protein sequence ID" value="KDQ06295.1"/>
    <property type="molecule type" value="Genomic_DNA"/>
</dbReference>
<dbReference type="AlphaFoldDB" id="A0A067LVJ7"/>
<sequence>LVSYHIAADPDAMFNSLRSALRRYIGEVGALPPIWSPTQTSGYEICERDAPLTYHHLTPRARVPKCKRHPGSSLLNLVARLCRPCHFASHGYYTVELLLAREDVQKWKKRASKQRRGVRRGLLLNAHMLTPRAACS</sequence>